<dbReference type="Proteomes" id="UP000440578">
    <property type="component" value="Unassembled WGS sequence"/>
</dbReference>
<keyword evidence="9" id="KW-1185">Reference proteome</keyword>
<sequence length="636" mass="66723">MFIPVSLSSVLLLQQFLTMLNGSVAMPLMVTPLTCMADDDPARGYIIGATLFVSGITTLLQATFGTRLPIVQGPSWTYLAPIAAVMQLPQWKCPDDDLLANMSSEERSALWQPRVNELLGALAVASVIQLLLGATGAVGLLLRFISPITVVCTITVLGIGFFESFRGMMSSHWPVSLLTDLNINALSEAVWLRVPLPGHWGAPTVHIGPVLGMTAAVLASIVESIGDYYACAKMSGASAPPVHAMNRGITIEGLGGILSGLFGAANASTSYSGNIGIIGVTRVGSRRVVQFSAVYMILFGLVGKFGALFVSIPAAIYGGAFVALFAMIAGMGTLVKQFLTMLNGSVAMPLMVTPLTCMADDDPARGYIIDATLFVSGITTLLQATFGTRVPAGPTSRTIAAVMHLPEWKCPDDRPAGEHELRGAQRAVAAEGQRTAWGAGGGFGHTSCCSVLTGAVGLLLRFISPITVVCTITVLGIGFFESFRGMMSSHWPVSLLSCCSKIVVHVRVTFNAVLHFLQSRPDLPPACMYQALSEAVWLQLPLIGRWGAPTVHIGPVLGMTAAVLASIVESIGDYYSCAKISGEHPWKAQCASAPPVHAMNRGIAIEGLGGILSGLFGAANASTSYSGNIGIIGVTR</sequence>
<dbReference type="AlphaFoldDB" id="A0A6A4VZX6"/>
<evidence type="ECO:0000256" key="4">
    <source>
        <dbReference type="ARBA" id="ARBA00022989"/>
    </source>
</evidence>
<dbReference type="PANTHER" id="PTHR11119">
    <property type="entry name" value="XANTHINE-URACIL / VITAMIN C PERMEASE FAMILY MEMBER"/>
    <property type="match status" value="1"/>
</dbReference>
<dbReference type="EMBL" id="VIIS01001259">
    <property type="protein sequence ID" value="KAF0300506.1"/>
    <property type="molecule type" value="Genomic_DNA"/>
</dbReference>
<comment type="similarity">
    <text evidence="2">Belongs to the nucleobase:cation symporter-2 (NCS2) (TC 2.A.40) family.</text>
</comment>
<accession>A0A6A4VZX6</accession>
<gene>
    <name evidence="8" type="primary">slc23a2</name>
    <name evidence="8" type="ORF">FJT64_003297</name>
</gene>
<feature type="transmembrane region" description="Helical" evidence="6">
    <location>
        <begin position="45"/>
        <end position="64"/>
    </location>
</feature>
<proteinExistence type="inferred from homology"/>
<organism evidence="8 9">
    <name type="scientific">Amphibalanus amphitrite</name>
    <name type="common">Striped barnacle</name>
    <name type="synonym">Balanus amphitrite</name>
    <dbReference type="NCBI Taxonomy" id="1232801"/>
    <lineage>
        <taxon>Eukaryota</taxon>
        <taxon>Metazoa</taxon>
        <taxon>Ecdysozoa</taxon>
        <taxon>Arthropoda</taxon>
        <taxon>Crustacea</taxon>
        <taxon>Multicrustacea</taxon>
        <taxon>Cirripedia</taxon>
        <taxon>Thoracica</taxon>
        <taxon>Thoracicalcarea</taxon>
        <taxon>Balanomorpha</taxon>
        <taxon>Balanoidea</taxon>
        <taxon>Balanidae</taxon>
        <taxon>Amphibalaninae</taxon>
        <taxon>Amphibalanus</taxon>
    </lineage>
</organism>
<feature type="transmembrane region" description="Helical" evidence="6">
    <location>
        <begin position="315"/>
        <end position="335"/>
    </location>
</feature>
<keyword evidence="3 6" id="KW-0812">Transmembrane</keyword>
<reference evidence="8 9" key="1">
    <citation type="submission" date="2019-07" db="EMBL/GenBank/DDBJ databases">
        <title>Draft genome assembly of a fouling barnacle, Amphibalanus amphitrite (Darwin, 1854): The first reference genome for Thecostraca.</title>
        <authorList>
            <person name="Kim W."/>
        </authorList>
    </citation>
    <scope>NUCLEOTIDE SEQUENCE [LARGE SCALE GENOMIC DNA]</scope>
    <source>
        <strain evidence="8">SNU_AA5</strain>
        <tissue evidence="8">Soma without cirri and trophi</tissue>
    </source>
</reference>
<evidence type="ECO:0000256" key="3">
    <source>
        <dbReference type="ARBA" id="ARBA00022692"/>
    </source>
</evidence>
<feature type="transmembrane region" description="Helical" evidence="6">
    <location>
        <begin position="144"/>
        <end position="162"/>
    </location>
</feature>
<keyword evidence="5 6" id="KW-0472">Membrane</keyword>
<comment type="subcellular location">
    <subcellularLocation>
        <location evidence="1">Membrane</location>
        <topology evidence="1">Multi-pass membrane protein</topology>
    </subcellularLocation>
</comment>
<keyword evidence="7" id="KW-0732">Signal</keyword>
<evidence type="ECO:0000256" key="2">
    <source>
        <dbReference type="ARBA" id="ARBA00008821"/>
    </source>
</evidence>
<feature type="transmembrane region" description="Helical" evidence="6">
    <location>
        <begin position="288"/>
        <end position="309"/>
    </location>
</feature>
<dbReference type="Pfam" id="PF00860">
    <property type="entry name" value="Xan_ur_permease"/>
    <property type="match status" value="4"/>
</dbReference>
<comment type="caution">
    <text evidence="8">The sequence shown here is derived from an EMBL/GenBank/DDBJ whole genome shotgun (WGS) entry which is preliminary data.</text>
</comment>
<evidence type="ECO:0000256" key="7">
    <source>
        <dbReference type="SAM" id="SignalP"/>
    </source>
</evidence>
<feature type="transmembrane region" description="Helical" evidence="6">
    <location>
        <begin position="118"/>
        <end position="138"/>
    </location>
</feature>
<feature type="signal peptide" evidence="7">
    <location>
        <begin position="1"/>
        <end position="25"/>
    </location>
</feature>
<protein>
    <submittedName>
        <fullName evidence="8">Solute carrier family 23 member 2</fullName>
    </submittedName>
</protein>
<dbReference type="InterPro" id="IPR006043">
    <property type="entry name" value="NCS2"/>
</dbReference>
<evidence type="ECO:0000256" key="5">
    <source>
        <dbReference type="ARBA" id="ARBA00023136"/>
    </source>
</evidence>
<feature type="chain" id="PRO_5025472928" evidence="7">
    <location>
        <begin position="26"/>
        <end position="636"/>
    </location>
</feature>
<evidence type="ECO:0000313" key="8">
    <source>
        <dbReference type="EMBL" id="KAF0300506.1"/>
    </source>
</evidence>
<feature type="transmembrane region" description="Helical" evidence="6">
    <location>
        <begin position="462"/>
        <end position="480"/>
    </location>
</feature>
<name>A0A6A4VZX6_AMPAM</name>
<evidence type="ECO:0000313" key="9">
    <source>
        <dbReference type="Proteomes" id="UP000440578"/>
    </source>
</evidence>
<dbReference type="GO" id="GO:0022857">
    <property type="term" value="F:transmembrane transporter activity"/>
    <property type="evidence" value="ECO:0007669"/>
    <property type="project" value="InterPro"/>
</dbReference>
<evidence type="ECO:0000256" key="6">
    <source>
        <dbReference type="SAM" id="Phobius"/>
    </source>
</evidence>
<dbReference type="OrthoDB" id="1641903at2759"/>
<evidence type="ECO:0000256" key="1">
    <source>
        <dbReference type="ARBA" id="ARBA00004141"/>
    </source>
</evidence>
<keyword evidence="4 6" id="KW-1133">Transmembrane helix</keyword>
<dbReference type="GO" id="GO:0016020">
    <property type="term" value="C:membrane"/>
    <property type="evidence" value="ECO:0007669"/>
    <property type="project" value="UniProtKB-SubCell"/>
</dbReference>